<keyword evidence="2" id="KW-0812">Transmembrane</keyword>
<keyword evidence="2" id="KW-1133">Transmembrane helix</keyword>
<feature type="compositionally biased region" description="Basic and acidic residues" evidence="1">
    <location>
        <begin position="696"/>
        <end position="706"/>
    </location>
</feature>
<keyword evidence="2" id="KW-0472">Membrane</keyword>
<feature type="compositionally biased region" description="Low complexity" evidence="1">
    <location>
        <begin position="616"/>
        <end position="632"/>
    </location>
</feature>
<dbReference type="EMBL" id="ML213598">
    <property type="protein sequence ID" value="TFK39688.1"/>
    <property type="molecule type" value="Genomic_DNA"/>
</dbReference>
<sequence length="846" mass="92466">MAQALFAEHPLEEYLRDAGEAEFMPGSSAELEQEIDTMRDLYLETPDDDLVEWRPQLLIQLSEFIESLLLSAHAHLLNQPSPFVERFKYSVISSTLLAPSLPGLHTPRTPRSTSIPGKLDHSRDSSIDTPLSATQLPMFPPEAHYGLMSLAVVLAAALFSAGYPFLAILLSAISFFIVYNIKAMTDTPKTDMTPSLEALEDLIGASSFWESVVQDAITILENDERNFSASPASPSSPSSSIRIALHSSLQTTQTQCDNVRNLFSALTSPSELSQLSEMYAPPSPLKPAFSLLDSASRPFSLPSRKRTSSVPTNPNSTPQNKRATWNGSYSNLARAGSPTTQVYRRREKHRSNLSALLQAASPMASISAPVTPIPPSPGTPLDNVREDAAAEEESGDNFFLADSENFGAAALDLRRKRRTGGMEAFRLPPPSYFNAVTPTPLSPRSSTIASSSRFTTLQATRHPLSLSAVNHTLQSALSSKRYACSHLLALRFADEEDEGYWEDVRSVIALLTTTLVDASSRLSDALDDLERQRLEDQNPSPGVASEGMFPSSSDEKIELGDAKSHQRRQTSDRLSFAPMPTHISRFAAHIAAIQSSLDDAKEHLEQCVASLKEEPTSASSSPRSRTRSGVSTQLVGDDEVEEPAALLAYERLRRELGLALRECERGRERLLDIVHPPKPLDEEDEDSDELPGLGHDASDDSDKPDPEDVVDSEPYPDAAGFTVISPDTAEGVLDDATSHLLIATSAQHLPPPGIEQVFAADSENRPLFPRERSKLTREERIKNAKARRESGGMALGIATDSSSLPTEKRGIEKWGPGGEVVQELKDVIWKVGERRRKMTDGQLQSS</sequence>
<keyword evidence="4" id="KW-1185">Reference proteome</keyword>
<dbReference type="Proteomes" id="UP000308652">
    <property type="component" value="Unassembled WGS sequence"/>
</dbReference>
<organism evidence="3 4">
    <name type="scientific">Crucibulum laeve</name>
    <dbReference type="NCBI Taxonomy" id="68775"/>
    <lineage>
        <taxon>Eukaryota</taxon>
        <taxon>Fungi</taxon>
        <taxon>Dikarya</taxon>
        <taxon>Basidiomycota</taxon>
        <taxon>Agaricomycotina</taxon>
        <taxon>Agaricomycetes</taxon>
        <taxon>Agaricomycetidae</taxon>
        <taxon>Agaricales</taxon>
        <taxon>Agaricineae</taxon>
        <taxon>Nidulariaceae</taxon>
        <taxon>Crucibulum</taxon>
    </lineage>
</organism>
<feature type="region of interest" description="Disordered" evidence="1">
    <location>
        <begin position="674"/>
        <end position="723"/>
    </location>
</feature>
<feature type="region of interest" description="Disordered" evidence="1">
    <location>
        <begin position="784"/>
        <end position="815"/>
    </location>
</feature>
<evidence type="ECO:0000313" key="4">
    <source>
        <dbReference type="Proteomes" id="UP000308652"/>
    </source>
</evidence>
<evidence type="ECO:0000313" key="3">
    <source>
        <dbReference type="EMBL" id="TFK39688.1"/>
    </source>
</evidence>
<feature type="compositionally biased region" description="Basic and acidic residues" evidence="1">
    <location>
        <begin position="553"/>
        <end position="564"/>
    </location>
</feature>
<feature type="region of interest" description="Disordered" evidence="1">
    <location>
        <begin position="103"/>
        <end position="126"/>
    </location>
</feature>
<accession>A0A5C3M766</accession>
<evidence type="ECO:0000256" key="2">
    <source>
        <dbReference type="SAM" id="Phobius"/>
    </source>
</evidence>
<gene>
    <name evidence="3" type="ORF">BDQ12DRAFT_649037</name>
</gene>
<feature type="compositionally biased region" description="Polar residues" evidence="1">
    <location>
        <begin position="308"/>
        <end position="342"/>
    </location>
</feature>
<name>A0A5C3M766_9AGAR</name>
<proteinExistence type="predicted"/>
<dbReference type="STRING" id="68775.A0A5C3M766"/>
<feature type="region of interest" description="Disordered" evidence="1">
    <location>
        <begin position="611"/>
        <end position="637"/>
    </location>
</feature>
<dbReference type="OrthoDB" id="21151at2759"/>
<reference evidence="3 4" key="1">
    <citation type="journal article" date="2019" name="Nat. Ecol. Evol.">
        <title>Megaphylogeny resolves global patterns of mushroom evolution.</title>
        <authorList>
            <person name="Varga T."/>
            <person name="Krizsan K."/>
            <person name="Foldi C."/>
            <person name="Dima B."/>
            <person name="Sanchez-Garcia M."/>
            <person name="Sanchez-Ramirez S."/>
            <person name="Szollosi G.J."/>
            <person name="Szarkandi J.G."/>
            <person name="Papp V."/>
            <person name="Albert L."/>
            <person name="Andreopoulos W."/>
            <person name="Angelini C."/>
            <person name="Antonin V."/>
            <person name="Barry K.W."/>
            <person name="Bougher N.L."/>
            <person name="Buchanan P."/>
            <person name="Buyck B."/>
            <person name="Bense V."/>
            <person name="Catcheside P."/>
            <person name="Chovatia M."/>
            <person name="Cooper J."/>
            <person name="Damon W."/>
            <person name="Desjardin D."/>
            <person name="Finy P."/>
            <person name="Geml J."/>
            <person name="Haridas S."/>
            <person name="Hughes K."/>
            <person name="Justo A."/>
            <person name="Karasinski D."/>
            <person name="Kautmanova I."/>
            <person name="Kiss B."/>
            <person name="Kocsube S."/>
            <person name="Kotiranta H."/>
            <person name="LaButti K.M."/>
            <person name="Lechner B.E."/>
            <person name="Liimatainen K."/>
            <person name="Lipzen A."/>
            <person name="Lukacs Z."/>
            <person name="Mihaltcheva S."/>
            <person name="Morgado L.N."/>
            <person name="Niskanen T."/>
            <person name="Noordeloos M.E."/>
            <person name="Ohm R.A."/>
            <person name="Ortiz-Santana B."/>
            <person name="Ovrebo C."/>
            <person name="Racz N."/>
            <person name="Riley R."/>
            <person name="Savchenko A."/>
            <person name="Shiryaev A."/>
            <person name="Soop K."/>
            <person name="Spirin V."/>
            <person name="Szebenyi C."/>
            <person name="Tomsovsky M."/>
            <person name="Tulloss R.E."/>
            <person name="Uehling J."/>
            <person name="Grigoriev I.V."/>
            <person name="Vagvolgyi C."/>
            <person name="Papp T."/>
            <person name="Martin F.M."/>
            <person name="Miettinen O."/>
            <person name="Hibbett D.S."/>
            <person name="Nagy L.G."/>
        </authorList>
    </citation>
    <scope>NUCLEOTIDE SEQUENCE [LARGE SCALE GENOMIC DNA]</scope>
    <source>
        <strain evidence="3 4">CBS 166.37</strain>
    </source>
</reference>
<protein>
    <submittedName>
        <fullName evidence="3">Uncharacterized protein</fullName>
    </submittedName>
</protein>
<feature type="region of interest" description="Disordered" evidence="1">
    <location>
        <begin position="531"/>
        <end position="576"/>
    </location>
</feature>
<evidence type="ECO:0000256" key="1">
    <source>
        <dbReference type="SAM" id="MobiDB-lite"/>
    </source>
</evidence>
<feature type="region of interest" description="Disordered" evidence="1">
    <location>
        <begin position="300"/>
        <end position="342"/>
    </location>
</feature>
<feature type="transmembrane region" description="Helical" evidence="2">
    <location>
        <begin position="147"/>
        <end position="179"/>
    </location>
</feature>
<dbReference type="AlphaFoldDB" id="A0A5C3M766"/>